<reference evidence="1 2" key="1">
    <citation type="submission" date="2017-08" db="EMBL/GenBank/DDBJ databases">
        <authorList>
            <person name="de Groot N.N."/>
        </authorList>
    </citation>
    <scope>NUCLEOTIDE SEQUENCE [LARGE SCALE GENOMIC DNA]</scope>
    <source>
        <strain evidence="1 2">JC228</strain>
    </source>
</reference>
<name>A0A285CUG8_9BACI</name>
<evidence type="ECO:0000313" key="1">
    <source>
        <dbReference type="EMBL" id="SNX71210.1"/>
    </source>
</evidence>
<keyword evidence="2" id="KW-1185">Reference proteome</keyword>
<evidence type="ECO:0008006" key="3">
    <source>
        <dbReference type="Google" id="ProtNLM"/>
    </source>
</evidence>
<dbReference type="Pfam" id="PF11155">
    <property type="entry name" value="DUF2935"/>
    <property type="match status" value="2"/>
</dbReference>
<proteinExistence type="predicted"/>
<dbReference type="Proteomes" id="UP000219546">
    <property type="component" value="Unassembled WGS sequence"/>
</dbReference>
<dbReference type="AlphaFoldDB" id="A0A285CUG8"/>
<organism evidence="1 2">
    <name type="scientific">Bacillus oleivorans</name>
    <dbReference type="NCBI Taxonomy" id="1448271"/>
    <lineage>
        <taxon>Bacteria</taxon>
        <taxon>Bacillati</taxon>
        <taxon>Bacillota</taxon>
        <taxon>Bacilli</taxon>
        <taxon>Bacillales</taxon>
        <taxon>Bacillaceae</taxon>
        <taxon>Bacillus</taxon>
    </lineage>
</organism>
<dbReference type="InterPro" id="IPR021328">
    <property type="entry name" value="CotB-like"/>
</dbReference>
<gene>
    <name evidence="1" type="ORF">SAMN05877753_10554</name>
</gene>
<dbReference type="SUPFAM" id="SSF158430">
    <property type="entry name" value="Bacillus cereus metalloprotein-like"/>
    <property type="match status" value="2"/>
</dbReference>
<evidence type="ECO:0000313" key="2">
    <source>
        <dbReference type="Proteomes" id="UP000219546"/>
    </source>
</evidence>
<dbReference type="Gene3D" id="1.20.1260.120">
    <property type="entry name" value="Protein of unknown function DUF2935"/>
    <property type="match status" value="1"/>
</dbReference>
<dbReference type="RefSeq" id="WP_097158873.1">
    <property type="nucleotide sequence ID" value="NZ_JBEPMQ010000004.1"/>
</dbReference>
<dbReference type="OrthoDB" id="1633927at2"/>
<sequence length="269" mass="31423">MKTFKESAVFEHLFWLQVLGDHARFILDSLPEKQKGDIEISIYFKNEYDRLLTMVQHQVYPSLEALTAEAEKLTEEFREFKLSIIRRHVSGKIRIHLSPTFINHMVNELEEYLLIISYLKNGEAPPIFHELHHHLVWLLDAAGHAGAISDTLDAVEKRLKEKSDKYTKHFEQFYLKAVELTGYLRANIDSFPALERMNHDVKLEIELFKLFLHEIEELELTEQILGTFAGLMADHMAREECYYLMKIAESTGSEEPDCDPTVPRSRDEM</sequence>
<protein>
    <recommendedName>
        <fullName evidence="3">DUF2935 family protein</fullName>
    </recommendedName>
</protein>
<dbReference type="EMBL" id="OAOP01000005">
    <property type="protein sequence ID" value="SNX71210.1"/>
    <property type="molecule type" value="Genomic_DNA"/>
</dbReference>
<accession>A0A285CUG8</accession>